<comment type="caution">
    <text evidence="2">The sequence shown here is derived from an EMBL/GenBank/DDBJ whole genome shotgun (WGS) entry which is preliminary data.</text>
</comment>
<feature type="region of interest" description="Disordered" evidence="1">
    <location>
        <begin position="21"/>
        <end position="65"/>
    </location>
</feature>
<feature type="compositionally biased region" description="Basic and acidic residues" evidence="1">
    <location>
        <begin position="54"/>
        <end position="65"/>
    </location>
</feature>
<feature type="compositionally biased region" description="Basic residues" evidence="1">
    <location>
        <begin position="38"/>
        <end position="49"/>
    </location>
</feature>
<keyword evidence="3" id="KW-1185">Reference proteome</keyword>
<gene>
    <name evidence="2" type="ORF">ACFYXQ_43440</name>
</gene>
<name>A0ABW6SHI8_9NOCA</name>
<proteinExistence type="predicted"/>
<reference evidence="2 3" key="1">
    <citation type="submission" date="2024-10" db="EMBL/GenBank/DDBJ databases">
        <title>The Natural Products Discovery Center: Release of the First 8490 Sequenced Strains for Exploring Actinobacteria Biosynthetic Diversity.</title>
        <authorList>
            <person name="Kalkreuter E."/>
            <person name="Kautsar S.A."/>
            <person name="Yang D."/>
            <person name="Bader C.D."/>
            <person name="Teijaro C.N."/>
            <person name="Fluegel L."/>
            <person name="Davis C.M."/>
            <person name="Simpson J.R."/>
            <person name="Lauterbach L."/>
            <person name="Steele A.D."/>
            <person name="Gui C."/>
            <person name="Meng S."/>
            <person name="Li G."/>
            <person name="Viehrig K."/>
            <person name="Ye F."/>
            <person name="Su P."/>
            <person name="Kiefer A.F."/>
            <person name="Nichols A."/>
            <person name="Cepeda A.J."/>
            <person name="Yan W."/>
            <person name="Fan B."/>
            <person name="Jiang Y."/>
            <person name="Adhikari A."/>
            <person name="Zheng C.-J."/>
            <person name="Schuster L."/>
            <person name="Cowan T.M."/>
            <person name="Smanski M.J."/>
            <person name="Chevrette M.G."/>
            <person name="De Carvalho L.P.S."/>
            <person name="Shen B."/>
        </authorList>
    </citation>
    <scope>NUCLEOTIDE SEQUENCE [LARGE SCALE GENOMIC DNA]</scope>
    <source>
        <strain evidence="2 3">NPDC002593</strain>
    </source>
</reference>
<sequence>MNIRRLFAVFRRNDRVEEKPTVQQRADRVARELGRTRRDNHRYRSRRGTGRVGDGYKAEDGGLDL</sequence>
<evidence type="ECO:0000313" key="2">
    <source>
        <dbReference type="EMBL" id="MFF3574626.1"/>
    </source>
</evidence>
<organism evidence="2 3">
    <name type="scientific">Nocardia jiangxiensis</name>
    <dbReference type="NCBI Taxonomy" id="282685"/>
    <lineage>
        <taxon>Bacteria</taxon>
        <taxon>Bacillati</taxon>
        <taxon>Actinomycetota</taxon>
        <taxon>Actinomycetes</taxon>
        <taxon>Mycobacteriales</taxon>
        <taxon>Nocardiaceae</taxon>
        <taxon>Nocardia</taxon>
    </lineage>
</organism>
<evidence type="ECO:0000256" key="1">
    <source>
        <dbReference type="SAM" id="MobiDB-lite"/>
    </source>
</evidence>
<evidence type="ECO:0000313" key="3">
    <source>
        <dbReference type="Proteomes" id="UP001601992"/>
    </source>
</evidence>
<dbReference type="EMBL" id="JBIAQY010000028">
    <property type="protein sequence ID" value="MFF3574626.1"/>
    <property type="molecule type" value="Genomic_DNA"/>
</dbReference>
<feature type="compositionally biased region" description="Basic and acidic residues" evidence="1">
    <location>
        <begin position="21"/>
        <end position="37"/>
    </location>
</feature>
<protein>
    <submittedName>
        <fullName evidence="2">Uncharacterized protein</fullName>
    </submittedName>
</protein>
<dbReference type="RefSeq" id="WP_387406920.1">
    <property type="nucleotide sequence ID" value="NZ_JBIAQY010000028.1"/>
</dbReference>
<accession>A0ABW6SHI8</accession>
<dbReference type="Proteomes" id="UP001601992">
    <property type="component" value="Unassembled WGS sequence"/>
</dbReference>